<keyword evidence="6 7" id="KW-0472">Membrane</keyword>
<keyword evidence="5 7" id="KW-1133">Transmembrane helix</keyword>
<organism evidence="12 13">
    <name type="scientific">Tremella mesenterica</name>
    <name type="common">Jelly fungus</name>
    <dbReference type="NCBI Taxonomy" id="5217"/>
    <lineage>
        <taxon>Eukaryota</taxon>
        <taxon>Fungi</taxon>
        <taxon>Dikarya</taxon>
        <taxon>Basidiomycota</taxon>
        <taxon>Agaricomycotina</taxon>
        <taxon>Tremellomycetes</taxon>
        <taxon>Tremellales</taxon>
        <taxon>Tremellaceae</taxon>
        <taxon>Tremella</taxon>
    </lineage>
</organism>
<keyword evidence="13" id="KW-1185">Reference proteome</keyword>
<dbReference type="AlphaFoldDB" id="A0A4Q1B8Q0"/>
<evidence type="ECO:0000313" key="12">
    <source>
        <dbReference type="EMBL" id="RXK35032.1"/>
    </source>
</evidence>
<feature type="transmembrane region" description="Helical" evidence="7">
    <location>
        <begin position="518"/>
        <end position="537"/>
    </location>
</feature>
<evidence type="ECO:0000256" key="2">
    <source>
        <dbReference type="ARBA" id="ARBA00007779"/>
    </source>
</evidence>
<keyword evidence="4 7" id="KW-0812">Transmembrane</keyword>
<dbReference type="OMA" id="NWACVAL"/>
<dbReference type="InterPro" id="IPR045122">
    <property type="entry name" value="Csc1-like"/>
</dbReference>
<feature type="domain" description="CSC1/OSCA1-like N-terminal transmembrane" evidence="10">
    <location>
        <begin position="15"/>
        <end position="168"/>
    </location>
</feature>
<dbReference type="OrthoDB" id="1076608at2759"/>
<feature type="transmembrane region" description="Helical" evidence="7">
    <location>
        <begin position="478"/>
        <end position="498"/>
    </location>
</feature>
<keyword evidence="3" id="KW-0813">Transport</keyword>
<evidence type="ECO:0000259" key="10">
    <source>
        <dbReference type="Pfam" id="PF13967"/>
    </source>
</evidence>
<evidence type="ECO:0000259" key="9">
    <source>
        <dbReference type="Pfam" id="PF12621"/>
    </source>
</evidence>
<evidence type="ECO:0000256" key="5">
    <source>
        <dbReference type="ARBA" id="ARBA00022989"/>
    </source>
</evidence>
<protein>
    <recommendedName>
        <fullName evidence="14">DUF221-domain-containing protein</fullName>
    </recommendedName>
</protein>
<gene>
    <name evidence="12" type="ORF">M231_07710</name>
</gene>
<feature type="domain" description="CSC1/OSCA1-like cytosolic" evidence="11">
    <location>
        <begin position="253"/>
        <end position="412"/>
    </location>
</feature>
<evidence type="ECO:0000259" key="8">
    <source>
        <dbReference type="Pfam" id="PF02714"/>
    </source>
</evidence>
<evidence type="ECO:0000256" key="6">
    <source>
        <dbReference type="ARBA" id="ARBA00023136"/>
    </source>
</evidence>
<dbReference type="GO" id="GO:0005886">
    <property type="term" value="C:plasma membrane"/>
    <property type="evidence" value="ECO:0007669"/>
    <property type="project" value="TreeGrafter"/>
</dbReference>
<dbReference type="GO" id="GO:0005227">
    <property type="term" value="F:calcium-activated cation channel activity"/>
    <property type="evidence" value="ECO:0007669"/>
    <property type="project" value="InterPro"/>
</dbReference>
<dbReference type="InterPro" id="IPR027815">
    <property type="entry name" value="CSC1/OSCA1-like_cyt"/>
</dbReference>
<feature type="transmembrane region" description="Helical" evidence="7">
    <location>
        <begin position="148"/>
        <end position="166"/>
    </location>
</feature>
<comment type="similarity">
    <text evidence="2">Belongs to the CSC1 (TC 1.A.17) family.</text>
</comment>
<sequence>MSATNKDTSSSTTPQFIAALVTGLIVVGALTALWAVLHGKKNYRKVFQPRVLLAPEAKRPHELPSNPIGFWKTVLRTPDTDIIIANGLDAYFFVRFLKVFGLQMLVPYVVLTISVCVGVSAAKPNAGQSGLNKLTFGNVALDKQVRHVAHFVVSVVLIFWTMFLIWREYNHYVEMRQQWMTSPQHLTLARSRTVALTNVPDGINSETGMKELAGTVAQLTGRNQANASASRISDATYVAQPQKGGELGAAGGVRSVWLTRKVKEVEKVWEERDNECMRLEGGVAKLVKLGNKNYRKGKTPEKKGTYDAENSTHMVDRFVLAKKRPTWKQGLLGLIGKKMTLDTSPIYIKEHNDLLATLRAKEDELPQGNTTFVRFGSQAEAHAFAKLASSTPGNKLVQTSIEVVPEDVQWSNISLNPYERKVRTMISWALTIGLIIVWAPIITFVGMVSNVDSLCQKASWLAWLCTIPPAVLGIIKGILPPVLFAVVFMVLPIILRIFIRLQGEVRKSDIDLKLFSRFWLFQVIHGFLIITLASGLINSLSHLGNTANSVPTLLAQNLPGASVFFLTFFLTATFSSAAQSYSRVKPFVFYLLRGILAGGTPRKFYFSEYKMGSFAWGTAWPPVCLLVCLTVVYSVIQPIMCVLAIVAFALMYAAWSYILMWTADQPDALETGGQYYIKALRTVFVSLYIEEICLAGLFFLSKDQNNKLPKSATACGALMIVMIVLTALFQAYIDWRAFPKSYLYYVHASTSRTATESKLGAVQTATSEEYDTAGPEYGNTSGFHERAFDHPALWKKQPCVWIANDPLGIGKFEAERINEVGVEASTAFASMDDKGKLHVERSPPDEAWYGGFTS</sequence>
<dbReference type="InterPro" id="IPR032880">
    <property type="entry name" value="CSC1/OSCA1-like_N"/>
</dbReference>
<reference evidence="12 13" key="1">
    <citation type="submission" date="2016-06" db="EMBL/GenBank/DDBJ databases">
        <title>Evolution of pathogenesis and genome organization in the Tremellales.</title>
        <authorList>
            <person name="Cuomo C."/>
            <person name="Litvintseva A."/>
            <person name="Heitman J."/>
            <person name="Chen Y."/>
            <person name="Sun S."/>
            <person name="Springer D."/>
            <person name="Dromer F."/>
            <person name="Young S."/>
            <person name="Zeng Q."/>
            <person name="Chapman S."/>
            <person name="Gujja S."/>
            <person name="Saif S."/>
            <person name="Birren B."/>
        </authorList>
    </citation>
    <scope>NUCLEOTIDE SEQUENCE [LARGE SCALE GENOMIC DNA]</scope>
    <source>
        <strain evidence="12 13">ATCC 28783</strain>
    </source>
</reference>
<dbReference type="Pfam" id="PF12621">
    <property type="entry name" value="PHM7_ext"/>
    <property type="match status" value="1"/>
</dbReference>
<feature type="domain" description="10TM putative phosphate transporter extracellular tail" evidence="9">
    <location>
        <begin position="760"/>
        <end position="845"/>
    </location>
</feature>
<evidence type="ECO:0000259" key="11">
    <source>
        <dbReference type="Pfam" id="PF14703"/>
    </source>
</evidence>
<dbReference type="Pfam" id="PF14703">
    <property type="entry name" value="PHM7_cyt"/>
    <property type="match status" value="1"/>
</dbReference>
<dbReference type="InterPro" id="IPR003864">
    <property type="entry name" value="CSC1/OSCA1-like_7TM"/>
</dbReference>
<dbReference type="Pfam" id="PF02714">
    <property type="entry name" value="RSN1_7TM"/>
    <property type="match status" value="1"/>
</dbReference>
<evidence type="ECO:0000256" key="1">
    <source>
        <dbReference type="ARBA" id="ARBA00004141"/>
    </source>
</evidence>
<comment type="caution">
    <text evidence="12">The sequence shown here is derived from an EMBL/GenBank/DDBJ whole genome shotgun (WGS) entry which is preliminary data.</text>
</comment>
<evidence type="ECO:0000256" key="4">
    <source>
        <dbReference type="ARBA" id="ARBA00022692"/>
    </source>
</evidence>
<feature type="transmembrane region" description="Helical" evidence="7">
    <location>
        <begin position="675"/>
        <end position="700"/>
    </location>
</feature>
<accession>A0A4Q1B8Q0</accession>
<comment type="subcellular location">
    <subcellularLocation>
        <location evidence="1">Membrane</location>
        <topology evidence="1">Multi-pass membrane protein</topology>
    </subcellularLocation>
</comment>
<proteinExistence type="inferred from homology"/>
<evidence type="ECO:0000313" key="13">
    <source>
        <dbReference type="Proteomes" id="UP000289152"/>
    </source>
</evidence>
<feature type="transmembrane region" description="Helical" evidence="7">
    <location>
        <begin position="712"/>
        <end position="733"/>
    </location>
</feature>
<feature type="transmembrane region" description="Helical" evidence="7">
    <location>
        <begin position="557"/>
        <end position="575"/>
    </location>
</feature>
<feature type="transmembrane region" description="Helical" evidence="7">
    <location>
        <begin position="105"/>
        <end position="122"/>
    </location>
</feature>
<evidence type="ECO:0008006" key="14">
    <source>
        <dbReference type="Google" id="ProtNLM"/>
    </source>
</evidence>
<feature type="transmembrane region" description="Helical" evidence="7">
    <location>
        <begin position="643"/>
        <end position="663"/>
    </location>
</feature>
<dbReference type="PANTHER" id="PTHR13018">
    <property type="entry name" value="PROBABLE MEMBRANE PROTEIN DUF221-RELATED"/>
    <property type="match status" value="1"/>
</dbReference>
<dbReference type="Proteomes" id="UP000289152">
    <property type="component" value="Unassembled WGS sequence"/>
</dbReference>
<feature type="domain" description="CSC1/OSCA1-like 7TM region" evidence="8">
    <location>
        <begin position="423"/>
        <end position="698"/>
    </location>
</feature>
<dbReference type="InterPro" id="IPR022257">
    <property type="entry name" value="PHM7_ext"/>
</dbReference>
<evidence type="ECO:0000256" key="7">
    <source>
        <dbReference type="SAM" id="Phobius"/>
    </source>
</evidence>
<name>A0A4Q1B8Q0_TREME</name>
<dbReference type="InParanoid" id="A0A4Q1B8Q0"/>
<dbReference type="EMBL" id="SDIL01000163">
    <property type="protein sequence ID" value="RXK35032.1"/>
    <property type="molecule type" value="Genomic_DNA"/>
</dbReference>
<dbReference type="PANTHER" id="PTHR13018:SF143">
    <property type="entry name" value="CSC1_OSCA1-LIKE 7TM REGION DOMAIN-CONTAINING PROTEIN"/>
    <property type="match status" value="1"/>
</dbReference>
<feature type="transmembrane region" description="Helical" evidence="7">
    <location>
        <begin position="16"/>
        <end position="37"/>
    </location>
</feature>
<feature type="transmembrane region" description="Helical" evidence="7">
    <location>
        <begin position="618"/>
        <end position="636"/>
    </location>
</feature>
<dbReference type="VEuPathDB" id="FungiDB:TREMEDRAFT_45109"/>
<feature type="transmembrane region" description="Helical" evidence="7">
    <location>
        <begin position="425"/>
        <end position="448"/>
    </location>
</feature>
<evidence type="ECO:0000256" key="3">
    <source>
        <dbReference type="ARBA" id="ARBA00022448"/>
    </source>
</evidence>
<dbReference type="Pfam" id="PF13967">
    <property type="entry name" value="RSN1_TM"/>
    <property type="match status" value="1"/>
</dbReference>